<dbReference type="EMBL" id="JBHRSB010000001">
    <property type="protein sequence ID" value="MFC2998787.1"/>
    <property type="molecule type" value="Genomic_DNA"/>
</dbReference>
<gene>
    <name evidence="3" type="ORF">ACFOD3_02720</name>
</gene>
<dbReference type="PANTHER" id="PTHR22916:SF3">
    <property type="entry name" value="UDP-GLCNAC:BETAGAL BETA-1,3-N-ACETYLGLUCOSAMINYLTRANSFERASE-LIKE PROTEIN 1"/>
    <property type="match status" value="1"/>
</dbReference>
<evidence type="ECO:0000313" key="4">
    <source>
        <dbReference type="Proteomes" id="UP001595420"/>
    </source>
</evidence>
<feature type="signal peptide" evidence="1">
    <location>
        <begin position="1"/>
        <end position="31"/>
    </location>
</feature>
<name>A0ABV7BMF3_9PROT</name>
<proteinExistence type="predicted"/>
<evidence type="ECO:0000313" key="3">
    <source>
        <dbReference type="EMBL" id="MFC2998787.1"/>
    </source>
</evidence>
<organism evidence="3 4">
    <name type="scientific">Falsiroseomonas tokyonensis</name>
    <dbReference type="NCBI Taxonomy" id="430521"/>
    <lineage>
        <taxon>Bacteria</taxon>
        <taxon>Pseudomonadati</taxon>
        <taxon>Pseudomonadota</taxon>
        <taxon>Alphaproteobacteria</taxon>
        <taxon>Acetobacterales</taxon>
        <taxon>Roseomonadaceae</taxon>
        <taxon>Falsiroseomonas</taxon>
    </lineage>
</organism>
<dbReference type="CDD" id="cd00761">
    <property type="entry name" value="Glyco_tranf_GTA_type"/>
    <property type="match status" value="1"/>
</dbReference>
<evidence type="ECO:0000256" key="1">
    <source>
        <dbReference type="SAM" id="SignalP"/>
    </source>
</evidence>
<protein>
    <submittedName>
        <fullName evidence="3">Glycosyltransferase family 2 protein</fullName>
    </submittedName>
</protein>
<feature type="domain" description="Glycosyltransferase 2-like" evidence="2">
    <location>
        <begin position="5"/>
        <end position="106"/>
    </location>
</feature>
<dbReference type="Proteomes" id="UP001595420">
    <property type="component" value="Unassembled WGS sequence"/>
</dbReference>
<keyword evidence="4" id="KW-1185">Reference proteome</keyword>
<dbReference type="InterPro" id="IPR001173">
    <property type="entry name" value="Glyco_trans_2-like"/>
</dbReference>
<keyword evidence="1" id="KW-0732">Signal</keyword>
<dbReference type="Pfam" id="PF00535">
    <property type="entry name" value="Glycos_transf_2"/>
    <property type="match status" value="1"/>
</dbReference>
<reference evidence="4" key="1">
    <citation type="journal article" date="2019" name="Int. J. Syst. Evol. Microbiol.">
        <title>The Global Catalogue of Microorganisms (GCM) 10K type strain sequencing project: providing services to taxonomists for standard genome sequencing and annotation.</title>
        <authorList>
            <consortium name="The Broad Institute Genomics Platform"/>
            <consortium name="The Broad Institute Genome Sequencing Center for Infectious Disease"/>
            <person name="Wu L."/>
            <person name="Ma J."/>
        </authorList>
    </citation>
    <scope>NUCLEOTIDE SEQUENCE [LARGE SCALE GENOMIC DNA]</scope>
    <source>
        <strain evidence="4">CGMCC 1.16855</strain>
    </source>
</reference>
<sequence length="326" mass="34822">MRRVSVVIPTYNRAALLAATLQAVLAQSNPAAEVIVVDDGGSDETPEVVARHAPRVFYHRIANGGDLAARNAGLALARGELVAFCDSDDLWQPEMLATMQALWRAEPGLRAAFANFRILREGQLQPGDKFADAPPGWWDGLRALDAELAVFDAPIVARLVHFQPCFPSALVAEAGFLRGIGGWDESVGRPVSGDLATILRIGEHAPIGVARRPLVAIRKHGANFSGDVQKMNLGDAQVLEHVLAQRPSLAPLRAEITASIAARRAAALDTAFARQDFASVRAIYALLPPARRGGLRRVKHGVAALPQPLGRLAGAALLRLGSLRAR</sequence>
<comment type="caution">
    <text evidence="3">The sequence shown here is derived from an EMBL/GenBank/DDBJ whole genome shotgun (WGS) entry which is preliminary data.</text>
</comment>
<dbReference type="RefSeq" id="WP_216834370.1">
    <property type="nucleotide sequence ID" value="NZ_JAFNJS010000001.1"/>
</dbReference>
<feature type="chain" id="PRO_5045691105" evidence="1">
    <location>
        <begin position="32"/>
        <end position="326"/>
    </location>
</feature>
<dbReference type="PANTHER" id="PTHR22916">
    <property type="entry name" value="GLYCOSYLTRANSFERASE"/>
    <property type="match status" value="1"/>
</dbReference>
<evidence type="ECO:0000259" key="2">
    <source>
        <dbReference type="Pfam" id="PF00535"/>
    </source>
</evidence>
<accession>A0ABV7BMF3</accession>